<accession>A0A2H3L1Z8</accession>
<dbReference type="RefSeq" id="WP_097651032.1">
    <property type="nucleotide sequence ID" value="NZ_LYXE01000041.1"/>
</dbReference>
<proteinExistence type="predicted"/>
<evidence type="ECO:0000313" key="2">
    <source>
        <dbReference type="Proteomes" id="UP000220922"/>
    </source>
</evidence>
<dbReference type="InterPro" id="IPR038764">
    <property type="entry name" value="GNAT_N_AcTrfase_prd"/>
</dbReference>
<sequence>MPIEIRVVQGYQEYMACEEIQRQVWGPVNFAFVPHHMLLTVQRNGGCVLGAFDGDAPGQPMVGFTFGFLGRTETGQLKHASHMAAVLPGYRDARIGERLKWAQREEMLKQGITLITWTFDPLISRNARLNISKLGAISRTYIRNIYGPEPEDPQGVLPSDRFQVEWWLNDEAVVARSQGVYRGPAAEALHTQTLLANPNPVEPSEEPIGDRFLMQIPLDVNSLLVNDLQRARAWRYQIRALAEAAFAQGFVVTGYASDKDVGYYLLERREG</sequence>
<evidence type="ECO:0008006" key="3">
    <source>
        <dbReference type="Google" id="ProtNLM"/>
    </source>
</evidence>
<protein>
    <recommendedName>
        <fullName evidence="3">N-acetyltransferase domain-containing protein</fullName>
    </recommendedName>
</protein>
<dbReference type="EMBL" id="LYXE01000041">
    <property type="protein sequence ID" value="PDW00489.1"/>
    <property type="molecule type" value="Genomic_DNA"/>
</dbReference>
<dbReference type="AlphaFoldDB" id="A0A2H3L1Z8"/>
<organism evidence="1 2">
    <name type="scientific">Candidatus Chloroploca asiatica</name>
    <dbReference type="NCBI Taxonomy" id="1506545"/>
    <lineage>
        <taxon>Bacteria</taxon>
        <taxon>Bacillati</taxon>
        <taxon>Chloroflexota</taxon>
        <taxon>Chloroflexia</taxon>
        <taxon>Chloroflexales</taxon>
        <taxon>Chloroflexineae</taxon>
        <taxon>Oscillochloridaceae</taxon>
        <taxon>Candidatus Chloroploca</taxon>
    </lineage>
</organism>
<reference evidence="1 2" key="1">
    <citation type="submission" date="2016-05" db="EMBL/GenBank/DDBJ databases">
        <authorList>
            <person name="Lavstsen T."/>
            <person name="Jespersen J.S."/>
        </authorList>
    </citation>
    <scope>NUCLEOTIDE SEQUENCE [LARGE SCALE GENOMIC DNA]</scope>
    <source>
        <strain evidence="1 2">B7-9</strain>
    </source>
</reference>
<dbReference type="OrthoDB" id="9797990at2"/>
<comment type="caution">
    <text evidence="1">The sequence shown here is derived from an EMBL/GenBank/DDBJ whole genome shotgun (WGS) entry which is preliminary data.</text>
</comment>
<dbReference type="InterPro" id="IPR016181">
    <property type="entry name" value="Acyl_CoA_acyltransferase"/>
</dbReference>
<dbReference type="PANTHER" id="PTHR41700:SF1">
    <property type="entry name" value="N-ACETYLTRANSFERASE DOMAIN-CONTAINING PROTEIN"/>
    <property type="match status" value="1"/>
</dbReference>
<gene>
    <name evidence="1" type="ORF">A9Q02_09900</name>
</gene>
<evidence type="ECO:0000313" key="1">
    <source>
        <dbReference type="EMBL" id="PDW00489.1"/>
    </source>
</evidence>
<name>A0A2H3L1Z8_9CHLR</name>
<dbReference type="SUPFAM" id="SSF55729">
    <property type="entry name" value="Acyl-CoA N-acyltransferases (Nat)"/>
    <property type="match status" value="1"/>
</dbReference>
<dbReference type="PANTHER" id="PTHR41700">
    <property type="entry name" value="GCN5-RELATED N-ACETYLTRANSFERASE"/>
    <property type="match status" value="1"/>
</dbReference>
<keyword evidence="2" id="KW-1185">Reference proteome</keyword>
<dbReference type="Proteomes" id="UP000220922">
    <property type="component" value="Unassembled WGS sequence"/>
</dbReference>